<keyword evidence="2" id="KW-1185">Reference proteome</keyword>
<name>A0ACB0KAF7_TRIPR</name>
<proteinExistence type="predicted"/>
<reference evidence="1" key="1">
    <citation type="submission" date="2023-10" db="EMBL/GenBank/DDBJ databases">
        <authorList>
            <person name="Rodriguez Cubillos JULIANA M."/>
            <person name="De Vega J."/>
        </authorList>
    </citation>
    <scope>NUCLEOTIDE SEQUENCE</scope>
</reference>
<sequence length="1402" mass="156172">MNKPRNDAVIFTKEPFIEDTGPSKIAGISFSTLSEAEISKMGEVQVSKTSYYDSFRKADPGGLLDPHMGPANKGTNIPCATCHGNFSDCQGHFGCFQLDQPVFNVGYLNTIVKILKCICKRCARVLLDENERKMHLAKMRNPKLDGQQKLHALEAATKNFKNPNAIQCPRCGYMNGKVKYNKPNLSIVHDLSVAKNEDVAELESSVSHINNYRSCKEVYKRTLNPHMVLDLFKKMHREDCVLLYLAENPENLIMKNIAVPPIAIRPSVMVDGAQSNENDITEKLKKIIQTNALIQDVSVEPGKYEGNYVMLQFEAAQYINSEVKTYNLQPSKPLTGFIQRIKGKQGRFRSNLSGKRAEYTGRTVISPDPNLKITEVAIPIHMARILTYPERVTHHNIEKLRQCVKNGPDKYPGAKVVKNAGGESWTLKVNRTKHADELKFGDIVERHLEDGDIVLFNRQPSLHRMSMMCHRARVMPWRTLRFNESVCNPYNADFDGDEMNLHVPQTEEARTEALLLMTVQNNLCTPKNGEILVASTQDFLTSSFLITRKDTFYDRSTFSLICSYMGDGMDPIDLPTPAIIKPVELWSGKQLFSILLRPHANVRVYVNLTVKEKTHKTKKDDRNRVVKTLCPYDGFVYFRNSELISGQLGKATLGNGNKDGLFSVLLRDYKSDAAASCMNRLAKLSARWIGNHGFSIGIDDVQPKQTLINNKVKIINGGYNECDGFIEAFNERKLQPAPGCDAAQTLESMIFSKLNGLRDKIAEVCMQTLHWRNSPLIMSQCGSKGSPINICQMVACVGQQSVGGCRAANGFIDRSLPHFRKKAQTPDDKGFVRDSFFDGLSATEFFFHTMGGREGLVDTAVKTADTGYMSRRLMKALEDLFLHYDYTVRDTNGGIVQFCYGDDGMDPAGMEGKNGKPLNFDRLFLRSKAICPSDGDDVILSSSDMRKILHEKLSEVGVSKLEEKDTSGNDIMLEAGFSADFIKSLQSFVEENTKLTETITKDAPKHLKNLNNFIPRISGISRRQLEVFLDICLSRYRFKKIEAGTPIGAIGAHSIGEPGTQMTLKTFHFAGVASMNVTLGVPRIMEIINGASNIKTPIITAILETDDNINIARMVKGRIEKTTLGQVAKSIKVVATSRSAALFISLDEKIIEEAYLNIDSNTVKESILQTGKLKLKEKEIKILDRKKLQVDAKVDPKAANQSEVIFQLNNLKNLLPSVVVKGVKTAERVVLEVGNKDEKVKKFNLLVEGKGLKEVIGIEGVDGHKTVSNHVTEMNNVLGIEAARDCIIGQIQYTMKEHGMTIDVRHIMLLADMMTVRGQILGMTRHGIVKMGRSTLMLASFESSTDYLFDASLRGMSDPIEGVSDCIIMGKPIQIGTGMIEIKQRLDPPVLPRGAVPILSQV</sequence>
<gene>
    <name evidence="1" type="ORF">MILVUS5_LOCUS21468</name>
</gene>
<evidence type="ECO:0000313" key="2">
    <source>
        <dbReference type="Proteomes" id="UP001177021"/>
    </source>
</evidence>
<comment type="caution">
    <text evidence="1">The sequence shown here is derived from an EMBL/GenBank/DDBJ whole genome shotgun (WGS) entry which is preliminary data.</text>
</comment>
<organism evidence="1 2">
    <name type="scientific">Trifolium pratense</name>
    <name type="common">Red clover</name>
    <dbReference type="NCBI Taxonomy" id="57577"/>
    <lineage>
        <taxon>Eukaryota</taxon>
        <taxon>Viridiplantae</taxon>
        <taxon>Streptophyta</taxon>
        <taxon>Embryophyta</taxon>
        <taxon>Tracheophyta</taxon>
        <taxon>Spermatophyta</taxon>
        <taxon>Magnoliopsida</taxon>
        <taxon>eudicotyledons</taxon>
        <taxon>Gunneridae</taxon>
        <taxon>Pentapetalae</taxon>
        <taxon>rosids</taxon>
        <taxon>fabids</taxon>
        <taxon>Fabales</taxon>
        <taxon>Fabaceae</taxon>
        <taxon>Papilionoideae</taxon>
        <taxon>50 kb inversion clade</taxon>
        <taxon>NPAAA clade</taxon>
        <taxon>Hologalegina</taxon>
        <taxon>IRL clade</taxon>
        <taxon>Trifolieae</taxon>
        <taxon>Trifolium</taxon>
    </lineage>
</organism>
<dbReference type="EMBL" id="CASHSV030000206">
    <property type="protein sequence ID" value="CAJ2654285.1"/>
    <property type="molecule type" value="Genomic_DNA"/>
</dbReference>
<accession>A0ACB0KAF7</accession>
<evidence type="ECO:0000313" key="1">
    <source>
        <dbReference type="EMBL" id="CAJ2654285.1"/>
    </source>
</evidence>
<protein>
    <submittedName>
        <fullName evidence="1">Uncharacterized protein</fullName>
    </submittedName>
</protein>
<dbReference type="Proteomes" id="UP001177021">
    <property type="component" value="Unassembled WGS sequence"/>
</dbReference>